<organism evidence="3 4">
    <name type="scientific">Artemisia annua</name>
    <name type="common">Sweet wormwood</name>
    <dbReference type="NCBI Taxonomy" id="35608"/>
    <lineage>
        <taxon>Eukaryota</taxon>
        <taxon>Viridiplantae</taxon>
        <taxon>Streptophyta</taxon>
        <taxon>Embryophyta</taxon>
        <taxon>Tracheophyta</taxon>
        <taxon>Spermatophyta</taxon>
        <taxon>Magnoliopsida</taxon>
        <taxon>eudicotyledons</taxon>
        <taxon>Gunneridae</taxon>
        <taxon>Pentapetalae</taxon>
        <taxon>asterids</taxon>
        <taxon>campanulids</taxon>
        <taxon>Asterales</taxon>
        <taxon>Asteraceae</taxon>
        <taxon>Asteroideae</taxon>
        <taxon>Anthemideae</taxon>
        <taxon>Artemisiinae</taxon>
        <taxon>Artemisia</taxon>
    </lineage>
</organism>
<evidence type="ECO:0000313" key="3">
    <source>
        <dbReference type="EMBL" id="PWA53917.1"/>
    </source>
</evidence>
<gene>
    <name evidence="3" type="ORF">CTI12_AA440690</name>
</gene>
<dbReference type="GO" id="GO:0000027">
    <property type="term" value="P:ribosomal large subunit assembly"/>
    <property type="evidence" value="ECO:0007669"/>
    <property type="project" value="TreeGrafter"/>
</dbReference>
<dbReference type="STRING" id="35608.A0A2U1LY52"/>
<keyword evidence="1" id="KW-0547">Nucleotide-binding</keyword>
<dbReference type="GO" id="GO:0000055">
    <property type="term" value="P:ribosomal large subunit export from nucleus"/>
    <property type="evidence" value="ECO:0007669"/>
    <property type="project" value="TreeGrafter"/>
</dbReference>
<reference evidence="3 4" key="1">
    <citation type="journal article" date="2018" name="Mol. Plant">
        <title>The genome of Artemisia annua provides insight into the evolution of Asteraceae family and artemisinin biosynthesis.</title>
        <authorList>
            <person name="Shen Q."/>
            <person name="Zhang L."/>
            <person name="Liao Z."/>
            <person name="Wang S."/>
            <person name="Yan T."/>
            <person name="Shi P."/>
            <person name="Liu M."/>
            <person name="Fu X."/>
            <person name="Pan Q."/>
            <person name="Wang Y."/>
            <person name="Lv Z."/>
            <person name="Lu X."/>
            <person name="Zhang F."/>
            <person name="Jiang W."/>
            <person name="Ma Y."/>
            <person name="Chen M."/>
            <person name="Hao X."/>
            <person name="Li L."/>
            <person name="Tang Y."/>
            <person name="Lv G."/>
            <person name="Zhou Y."/>
            <person name="Sun X."/>
            <person name="Brodelius P.E."/>
            <person name="Rose J.K.C."/>
            <person name="Tang K."/>
        </authorList>
    </citation>
    <scope>NUCLEOTIDE SEQUENCE [LARGE SCALE GENOMIC DNA]</scope>
    <source>
        <strain evidence="4">cv. Huhao1</strain>
        <tissue evidence="3">Leaf</tissue>
    </source>
</reference>
<keyword evidence="2" id="KW-0067">ATP-binding</keyword>
<accession>A0A2U1LY52</accession>
<dbReference type="GO" id="GO:0030687">
    <property type="term" value="C:preribosome, large subunit precursor"/>
    <property type="evidence" value="ECO:0007669"/>
    <property type="project" value="TreeGrafter"/>
</dbReference>
<sequence>MPNRGVEIFLTNCENELKEVKRFLVLSNIPGEHLVDAMAKAHLFAKRSGSQHNACISNLELGRWVQLFQQLLTSGNQALWSLNFSFECTYLSSLGANEGKDIINEAIGSYLSINLKSCSDSSLCLPGGHILDETSVRQNCMYLEFLGAQVASHSSRIALGSCPMEFVQCQSNSMRTYVTDLGMLHDMNLISQPMLSLDLANLTGNQHLINAVKCVGLIRLSHQQWHAETGLKYSDKTRCFIPVLESLRTLERRILAMLVESPVFDDDMKNLERSLSWSLNSQRSLLWAYGGYPFSPSSVEIYRKQQQLLNLFTETSLQEQGTSL</sequence>
<evidence type="ECO:0000313" key="4">
    <source>
        <dbReference type="Proteomes" id="UP000245207"/>
    </source>
</evidence>
<name>A0A2U1LY52_ARTAN</name>
<comment type="caution">
    <text evidence="3">The sequence shown here is derived from an EMBL/GenBank/DDBJ whole genome shotgun (WGS) entry which is preliminary data.</text>
</comment>
<dbReference type="GO" id="GO:0005524">
    <property type="term" value="F:ATP binding"/>
    <property type="evidence" value="ECO:0007669"/>
    <property type="project" value="UniProtKB-KW"/>
</dbReference>
<protein>
    <submittedName>
        <fullName evidence="3">ATPase</fullName>
    </submittedName>
</protein>
<evidence type="ECO:0000256" key="2">
    <source>
        <dbReference type="ARBA" id="ARBA00022840"/>
    </source>
</evidence>
<dbReference type="AlphaFoldDB" id="A0A2U1LY52"/>
<dbReference type="Proteomes" id="UP000245207">
    <property type="component" value="Unassembled WGS sequence"/>
</dbReference>
<proteinExistence type="predicted"/>
<evidence type="ECO:0000256" key="1">
    <source>
        <dbReference type="ARBA" id="ARBA00022741"/>
    </source>
</evidence>
<keyword evidence="4" id="KW-1185">Reference proteome</keyword>
<dbReference type="EMBL" id="PKPP01007254">
    <property type="protein sequence ID" value="PWA53917.1"/>
    <property type="molecule type" value="Genomic_DNA"/>
</dbReference>
<dbReference type="PANTHER" id="PTHR48103">
    <property type="entry name" value="MIDASIN-RELATED"/>
    <property type="match status" value="1"/>
</dbReference>
<dbReference type="PANTHER" id="PTHR48103:SF2">
    <property type="entry name" value="MIDASIN"/>
    <property type="match status" value="1"/>
</dbReference>
<dbReference type="OrthoDB" id="5186at2759"/>
<dbReference type="GO" id="GO:0005634">
    <property type="term" value="C:nucleus"/>
    <property type="evidence" value="ECO:0007669"/>
    <property type="project" value="TreeGrafter"/>
</dbReference>